<proteinExistence type="predicted"/>
<name>A0A7Y9ZJI3_9ACTN</name>
<dbReference type="GO" id="GO:0005829">
    <property type="term" value="C:cytosol"/>
    <property type="evidence" value="ECO:0007669"/>
    <property type="project" value="TreeGrafter"/>
</dbReference>
<gene>
    <name evidence="5" type="ORF">BJ993_003692</name>
</gene>
<evidence type="ECO:0000259" key="4">
    <source>
        <dbReference type="PROSITE" id="PS01124"/>
    </source>
</evidence>
<dbReference type="GO" id="GO:0003700">
    <property type="term" value="F:DNA-binding transcription factor activity"/>
    <property type="evidence" value="ECO:0007669"/>
    <property type="project" value="InterPro"/>
</dbReference>
<dbReference type="PROSITE" id="PS01124">
    <property type="entry name" value="HTH_ARAC_FAMILY_2"/>
    <property type="match status" value="1"/>
</dbReference>
<dbReference type="InterPro" id="IPR018060">
    <property type="entry name" value="HTH_AraC"/>
</dbReference>
<dbReference type="GO" id="GO:0000976">
    <property type="term" value="F:transcription cis-regulatory region binding"/>
    <property type="evidence" value="ECO:0007669"/>
    <property type="project" value="TreeGrafter"/>
</dbReference>
<evidence type="ECO:0000256" key="1">
    <source>
        <dbReference type="ARBA" id="ARBA00023015"/>
    </source>
</evidence>
<dbReference type="Proteomes" id="UP000562045">
    <property type="component" value="Unassembled WGS sequence"/>
</dbReference>
<evidence type="ECO:0000313" key="5">
    <source>
        <dbReference type="EMBL" id="NYI46612.1"/>
    </source>
</evidence>
<evidence type="ECO:0000256" key="2">
    <source>
        <dbReference type="ARBA" id="ARBA00023125"/>
    </source>
</evidence>
<dbReference type="SMART" id="SM00342">
    <property type="entry name" value="HTH_ARAC"/>
    <property type="match status" value="1"/>
</dbReference>
<dbReference type="EMBL" id="JACBZM010000001">
    <property type="protein sequence ID" value="NYI46612.1"/>
    <property type="molecule type" value="Genomic_DNA"/>
</dbReference>
<dbReference type="PANTHER" id="PTHR47894">
    <property type="entry name" value="HTH-TYPE TRANSCRIPTIONAL REGULATOR GADX"/>
    <property type="match status" value="1"/>
</dbReference>
<dbReference type="AlphaFoldDB" id="A0A7Y9ZJI3"/>
<organism evidence="5 6">
    <name type="scientific">Nocardioides aromaticivorans</name>
    <dbReference type="NCBI Taxonomy" id="200618"/>
    <lineage>
        <taxon>Bacteria</taxon>
        <taxon>Bacillati</taxon>
        <taxon>Actinomycetota</taxon>
        <taxon>Actinomycetes</taxon>
        <taxon>Propionibacteriales</taxon>
        <taxon>Nocardioidaceae</taxon>
        <taxon>Nocardioides</taxon>
    </lineage>
</organism>
<protein>
    <submittedName>
        <fullName evidence="5">AraC-like DNA-binding protein</fullName>
    </submittedName>
</protein>
<dbReference type="InterPro" id="IPR009057">
    <property type="entry name" value="Homeodomain-like_sf"/>
</dbReference>
<dbReference type="SUPFAM" id="SSF46689">
    <property type="entry name" value="Homeodomain-like"/>
    <property type="match status" value="1"/>
</dbReference>
<reference evidence="5 6" key="1">
    <citation type="submission" date="2020-07" db="EMBL/GenBank/DDBJ databases">
        <title>Sequencing the genomes of 1000 actinobacteria strains.</title>
        <authorList>
            <person name="Klenk H.-P."/>
        </authorList>
    </citation>
    <scope>NUCLEOTIDE SEQUENCE [LARGE SCALE GENOMIC DNA]</scope>
    <source>
        <strain evidence="5 6">DSM 15131</strain>
    </source>
</reference>
<dbReference type="InterPro" id="IPR032687">
    <property type="entry name" value="AraC-type_N"/>
</dbReference>
<dbReference type="PANTHER" id="PTHR47894:SF4">
    <property type="entry name" value="HTH-TYPE TRANSCRIPTIONAL REGULATOR GADX"/>
    <property type="match status" value="1"/>
</dbReference>
<dbReference type="Gene3D" id="1.10.10.60">
    <property type="entry name" value="Homeodomain-like"/>
    <property type="match status" value="1"/>
</dbReference>
<accession>A0A7Y9ZJI3</accession>
<sequence length="335" mass="36607">MTLIRGTSLQGFTTLATELGADPVALLAAVHLTPAVVGDHDSFISYRSVTALLESTAAVTGRGDFGRRLGARQGLEILGPLGVAARTAPTVGAALQAIEQFMGFYSPAIAVTVHPPGRDGLAQFEWRLVEPRPPVHRQAAELALGVSLQVFRLLAGPDFRPTSVQLRHPLLTPEADYRRDLGCRVDAGEDRYGFRFRAEVLERRLDADHAVHAVVRDYLDTIAVRTGGGTTDAVVRLVRRMLPTGGLGLELVAEQLAQHPRTLQRHLAAQGTTFAEIVDGVRRDEAERYLRDTDMPFGQLSGNLGFSEQSVLSRACQRWFGMSPREVRRSSRADR</sequence>
<dbReference type="Pfam" id="PF12833">
    <property type="entry name" value="HTH_18"/>
    <property type="match status" value="1"/>
</dbReference>
<dbReference type="Pfam" id="PF12625">
    <property type="entry name" value="Arabinose_bd"/>
    <property type="match status" value="1"/>
</dbReference>
<comment type="caution">
    <text evidence="5">The sequence shown here is derived from an EMBL/GenBank/DDBJ whole genome shotgun (WGS) entry which is preliminary data.</text>
</comment>
<dbReference type="RefSeq" id="WP_179650474.1">
    <property type="nucleotide sequence ID" value="NZ_JACBZM010000001.1"/>
</dbReference>
<keyword evidence="2 5" id="KW-0238">DNA-binding</keyword>
<keyword evidence="3" id="KW-0804">Transcription</keyword>
<feature type="domain" description="HTH araC/xylS-type" evidence="4">
    <location>
        <begin position="232"/>
        <end position="330"/>
    </location>
</feature>
<evidence type="ECO:0000313" key="6">
    <source>
        <dbReference type="Proteomes" id="UP000562045"/>
    </source>
</evidence>
<evidence type="ECO:0000256" key="3">
    <source>
        <dbReference type="ARBA" id="ARBA00023163"/>
    </source>
</evidence>
<keyword evidence="1" id="KW-0805">Transcription regulation</keyword>